<dbReference type="EMBL" id="JACCKA010000049">
    <property type="protein sequence ID" value="NZA26219.1"/>
    <property type="molecule type" value="Genomic_DNA"/>
</dbReference>
<evidence type="ECO:0000313" key="6">
    <source>
        <dbReference type="EMBL" id="NZA26219.1"/>
    </source>
</evidence>
<evidence type="ECO:0000256" key="3">
    <source>
        <dbReference type="ARBA" id="ARBA00023002"/>
    </source>
</evidence>
<keyword evidence="4" id="KW-0732">Signal</keyword>
<dbReference type="CDD" id="cd00421">
    <property type="entry name" value="intradiol_dioxygenase"/>
    <property type="match status" value="1"/>
</dbReference>
<dbReference type="Gene3D" id="2.60.130.10">
    <property type="entry name" value="Aromatic compound dioxygenase"/>
    <property type="match status" value="1"/>
</dbReference>
<accession>A0A853JC56</accession>
<dbReference type="AlphaFoldDB" id="A0A853JC56"/>
<sequence>MQRRPFVFALLSLPLLPLVPAAAPNREPVIGACDGCEAVFDGLPTTLDPHARIAATGEPGEPLTLTGIVTDLQGRPQPGVVVYAYHTDQDGIYPPPEGAASGAARRHGRLRGWARTDADGAYRFDSIRPGAYPGGDVPEHIHMHVIEPGHGTYYLDDVMFRDDPKLTPQQVRRYASGRGGDAIVMPERRDGAWQVRRDIVLGRNVDGYRPRSRA</sequence>
<dbReference type="Pfam" id="PF00775">
    <property type="entry name" value="Dioxygenase_C"/>
    <property type="match status" value="1"/>
</dbReference>
<comment type="caution">
    <text evidence="6">The sequence shown here is derived from an EMBL/GenBank/DDBJ whole genome shotgun (WGS) entry which is preliminary data.</text>
</comment>
<evidence type="ECO:0000256" key="4">
    <source>
        <dbReference type="SAM" id="SignalP"/>
    </source>
</evidence>
<dbReference type="Proteomes" id="UP000578091">
    <property type="component" value="Unassembled WGS sequence"/>
</dbReference>
<keyword evidence="7" id="KW-1185">Reference proteome</keyword>
<organism evidence="6 7">
    <name type="scientific">Luteimonas salinisoli</name>
    <dbReference type="NCBI Taxonomy" id="2752307"/>
    <lineage>
        <taxon>Bacteria</taxon>
        <taxon>Pseudomonadati</taxon>
        <taxon>Pseudomonadota</taxon>
        <taxon>Gammaproteobacteria</taxon>
        <taxon>Lysobacterales</taxon>
        <taxon>Lysobacteraceae</taxon>
        <taxon>Luteimonas</taxon>
    </lineage>
</organism>
<dbReference type="InterPro" id="IPR015889">
    <property type="entry name" value="Intradiol_dOase_core"/>
</dbReference>
<comment type="similarity">
    <text evidence="1">Belongs to the intradiol ring-cleavage dioxygenase family.</text>
</comment>
<dbReference type="InterPro" id="IPR000627">
    <property type="entry name" value="Intradiol_dOase_C"/>
</dbReference>
<dbReference type="PANTHER" id="PTHR33711">
    <property type="entry name" value="DIOXYGENASE, PUTATIVE (AFU_ORTHOLOGUE AFUA_2G02910)-RELATED"/>
    <property type="match status" value="1"/>
</dbReference>
<evidence type="ECO:0000256" key="1">
    <source>
        <dbReference type="ARBA" id="ARBA00007825"/>
    </source>
</evidence>
<proteinExistence type="inferred from homology"/>
<evidence type="ECO:0000259" key="5">
    <source>
        <dbReference type="Pfam" id="PF00775"/>
    </source>
</evidence>
<feature type="signal peptide" evidence="4">
    <location>
        <begin position="1"/>
        <end position="22"/>
    </location>
</feature>
<name>A0A853JC56_9GAMM</name>
<protein>
    <recommendedName>
        <fullName evidence="5">Intradiol ring-cleavage dioxygenases domain-containing protein</fullName>
    </recommendedName>
</protein>
<dbReference type="InterPro" id="IPR050770">
    <property type="entry name" value="Intradiol_RC_Dioxygenase"/>
</dbReference>
<dbReference type="SUPFAM" id="SSF49482">
    <property type="entry name" value="Aromatic compound dioxygenase"/>
    <property type="match status" value="1"/>
</dbReference>
<dbReference type="PANTHER" id="PTHR33711:SF7">
    <property type="entry name" value="INTRADIOL RING-CLEAVAGE DIOXYGENASES DOMAIN-CONTAINING PROTEIN-RELATED"/>
    <property type="match status" value="1"/>
</dbReference>
<feature type="chain" id="PRO_5033000981" description="Intradiol ring-cleavage dioxygenases domain-containing protein" evidence="4">
    <location>
        <begin position="23"/>
        <end position="214"/>
    </location>
</feature>
<keyword evidence="3" id="KW-0560">Oxidoreductase</keyword>
<dbReference type="GO" id="GO:0016702">
    <property type="term" value="F:oxidoreductase activity, acting on single donors with incorporation of molecular oxygen, incorporation of two atoms of oxygen"/>
    <property type="evidence" value="ECO:0007669"/>
    <property type="project" value="InterPro"/>
</dbReference>
<gene>
    <name evidence="6" type="ORF">H0E84_07450</name>
</gene>
<dbReference type="GO" id="GO:0008199">
    <property type="term" value="F:ferric iron binding"/>
    <property type="evidence" value="ECO:0007669"/>
    <property type="project" value="InterPro"/>
</dbReference>
<reference evidence="6 7" key="1">
    <citation type="submission" date="2020-07" db="EMBL/GenBank/DDBJ databases">
        <title>Luteimonas sp. SJ-92.</title>
        <authorList>
            <person name="Huang X.-X."/>
            <person name="Xu L."/>
            <person name="Sun J.-Q."/>
        </authorList>
    </citation>
    <scope>NUCLEOTIDE SEQUENCE [LARGE SCALE GENOMIC DNA]</scope>
    <source>
        <strain evidence="6 7">SJ-92</strain>
    </source>
</reference>
<evidence type="ECO:0000313" key="7">
    <source>
        <dbReference type="Proteomes" id="UP000578091"/>
    </source>
</evidence>
<keyword evidence="2" id="KW-0223">Dioxygenase</keyword>
<feature type="domain" description="Intradiol ring-cleavage dioxygenases" evidence="5">
    <location>
        <begin position="54"/>
        <end position="167"/>
    </location>
</feature>
<dbReference type="RefSeq" id="WP_180678011.1">
    <property type="nucleotide sequence ID" value="NZ_JACCKA010000049.1"/>
</dbReference>
<evidence type="ECO:0000256" key="2">
    <source>
        <dbReference type="ARBA" id="ARBA00022964"/>
    </source>
</evidence>